<evidence type="ECO:0000313" key="2">
    <source>
        <dbReference type="Proteomes" id="UP000244855"/>
    </source>
</evidence>
<dbReference type="Proteomes" id="UP000244855">
    <property type="component" value="Unassembled WGS sequence"/>
</dbReference>
<accession>A0A2V1DUP6</accession>
<dbReference type="Gene3D" id="3.30.70.330">
    <property type="match status" value="1"/>
</dbReference>
<reference evidence="1 2" key="1">
    <citation type="journal article" date="2018" name="Sci. Rep.">
        <title>Comparative genomics provides insights into the lifestyle and reveals functional heterogeneity of dark septate endophytic fungi.</title>
        <authorList>
            <person name="Knapp D.G."/>
            <person name="Nemeth J.B."/>
            <person name="Barry K."/>
            <person name="Hainaut M."/>
            <person name="Henrissat B."/>
            <person name="Johnson J."/>
            <person name="Kuo A."/>
            <person name="Lim J.H.P."/>
            <person name="Lipzen A."/>
            <person name="Nolan M."/>
            <person name="Ohm R.A."/>
            <person name="Tamas L."/>
            <person name="Grigoriev I.V."/>
            <person name="Spatafora J.W."/>
            <person name="Nagy L.G."/>
            <person name="Kovacs G.M."/>
        </authorList>
    </citation>
    <scope>NUCLEOTIDE SEQUENCE [LARGE SCALE GENOMIC DNA]</scope>
    <source>
        <strain evidence="1 2">DSE2036</strain>
    </source>
</reference>
<keyword evidence="2" id="KW-1185">Reference proteome</keyword>
<organism evidence="1 2">
    <name type="scientific">Periconia macrospinosa</name>
    <dbReference type="NCBI Taxonomy" id="97972"/>
    <lineage>
        <taxon>Eukaryota</taxon>
        <taxon>Fungi</taxon>
        <taxon>Dikarya</taxon>
        <taxon>Ascomycota</taxon>
        <taxon>Pezizomycotina</taxon>
        <taxon>Dothideomycetes</taxon>
        <taxon>Pleosporomycetidae</taxon>
        <taxon>Pleosporales</taxon>
        <taxon>Massarineae</taxon>
        <taxon>Periconiaceae</taxon>
        <taxon>Periconia</taxon>
    </lineage>
</organism>
<protein>
    <recommendedName>
        <fullName evidence="3">RRM domain-containing protein</fullName>
    </recommendedName>
</protein>
<evidence type="ECO:0008006" key="3">
    <source>
        <dbReference type="Google" id="ProtNLM"/>
    </source>
</evidence>
<dbReference type="AlphaFoldDB" id="A0A2V1DUP6"/>
<evidence type="ECO:0000313" key="1">
    <source>
        <dbReference type="EMBL" id="PVI00975.1"/>
    </source>
</evidence>
<proteinExistence type="predicted"/>
<dbReference type="InterPro" id="IPR035979">
    <property type="entry name" value="RBD_domain_sf"/>
</dbReference>
<dbReference type="InterPro" id="IPR012677">
    <property type="entry name" value="Nucleotide-bd_a/b_plait_sf"/>
</dbReference>
<dbReference type="GO" id="GO:0003676">
    <property type="term" value="F:nucleic acid binding"/>
    <property type="evidence" value="ECO:0007669"/>
    <property type="project" value="InterPro"/>
</dbReference>
<dbReference type="EMBL" id="KZ805364">
    <property type="protein sequence ID" value="PVI00975.1"/>
    <property type="molecule type" value="Genomic_DNA"/>
</dbReference>
<sequence length="202" mass="22887">MLLARMENVDQAKFFADQWNGAYFRSRTVYAKLVPDCELDEILSENQKAKENPGGAFFLRPIPKEFTNQESIAKLFPGVEIHNVNFPPKGGSAIVFVNEKQAVKIIEENPHGFRAQGPNDAITELANQTSNVSISSTNTRPRNSKILDVILKVLYYKAVDSYVRTFFNRFSVARVNFPKSHNFAFVGLDSPSEQQRALEWLN</sequence>
<gene>
    <name evidence="1" type="ORF">DM02DRAFT_654876</name>
</gene>
<dbReference type="SUPFAM" id="SSF54928">
    <property type="entry name" value="RNA-binding domain, RBD"/>
    <property type="match status" value="1"/>
</dbReference>
<dbReference type="OrthoDB" id="3687416at2759"/>
<name>A0A2V1DUP6_9PLEO</name>